<evidence type="ECO:0000313" key="2">
    <source>
        <dbReference type="Proteomes" id="UP000261739"/>
    </source>
</evidence>
<dbReference type="STRING" id="863239.GCA_000213935_00174"/>
<comment type="caution">
    <text evidence="1">The sequence shown here is derived from an EMBL/GenBank/DDBJ whole genome shotgun (WGS) entry which is preliminary data.</text>
</comment>
<evidence type="ECO:0008006" key="3">
    <source>
        <dbReference type="Google" id="ProtNLM"/>
    </source>
</evidence>
<dbReference type="Proteomes" id="UP000261739">
    <property type="component" value="Unassembled WGS sequence"/>
</dbReference>
<gene>
    <name evidence="1" type="ORF">DIW82_11090</name>
</gene>
<dbReference type="EMBL" id="DQID01000285">
    <property type="protein sequence ID" value="HCT15298.1"/>
    <property type="molecule type" value="Genomic_DNA"/>
</dbReference>
<dbReference type="AlphaFoldDB" id="A0A3D4T1A6"/>
<dbReference type="RefSeq" id="WP_010122540.1">
    <property type="nucleotide sequence ID" value="NZ_DAITTW010000001.1"/>
</dbReference>
<proteinExistence type="predicted"/>
<evidence type="ECO:0000313" key="1">
    <source>
        <dbReference type="EMBL" id="HCT15298.1"/>
    </source>
</evidence>
<name>A0A3D4T1A6_9CORY</name>
<organism evidence="1 2">
    <name type="scientific">Corynebacterium nuruki</name>
    <dbReference type="NCBI Taxonomy" id="1032851"/>
    <lineage>
        <taxon>Bacteria</taxon>
        <taxon>Bacillati</taxon>
        <taxon>Actinomycetota</taxon>
        <taxon>Actinomycetes</taxon>
        <taxon>Mycobacteriales</taxon>
        <taxon>Corynebacteriaceae</taxon>
        <taxon>Corynebacterium</taxon>
    </lineage>
</organism>
<accession>A0A3D4T1A6</accession>
<reference evidence="1 2" key="1">
    <citation type="journal article" date="2018" name="Nat. Biotechnol.">
        <title>A standardized bacterial taxonomy based on genome phylogeny substantially revises the tree of life.</title>
        <authorList>
            <person name="Parks D.H."/>
            <person name="Chuvochina M."/>
            <person name="Waite D.W."/>
            <person name="Rinke C."/>
            <person name="Skarshewski A."/>
            <person name="Chaumeil P.A."/>
            <person name="Hugenholtz P."/>
        </authorList>
    </citation>
    <scope>NUCLEOTIDE SEQUENCE [LARGE SCALE GENOMIC DNA]</scope>
    <source>
        <strain evidence="1">UBA11247</strain>
    </source>
</reference>
<sequence length="247" mass="26681">MEIRYRALSHDGGAELEEQAARSTFWELPPATRPTDPEFDKQMWIQSVLYRWGICGYTAYVSTGDVGSVERPAATVFFAPGGYFPGVGALPSGPVSSDAVLVSTVFVDQPYMGLYLEHSLIETVMTEAERRGVKAVEAFGRNDADAAPGGIDGPDGPTGPGAYTPEGYRGWEERPAGDITDLESAPVLSADILEQEGFTVVGRHPRFPRYRREIESRSSLFSTPPADAHALLNDVRPLSTVLGGSGR</sequence>
<protein>
    <recommendedName>
        <fullName evidence="3">GNAT family N-acetyltransferase</fullName>
    </recommendedName>
</protein>